<evidence type="ECO:0000256" key="5">
    <source>
        <dbReference type="ARBA" id="ARBA00022989"/>
    </source>
</evidence>
<dbReference type="Pfam" id="PF05977">
    <property type="entry name" value="MFS_3"/>
    <property type="match status" value="1"/>
</dbReference>
<accession>E6QQI0</accession>
<dbReference type="PANTHER" id="PTHR23513:SF11">
    <property type="entry name" value="STAPHYLOFERRIN A TRANSPORTER"/>
    <property type="match status" value="1"/>
</dbReference>
<comment type="caution">
    <text evidence="8">The sequence shown here is derived from an EMBL/GenBank/DDBJ whole genome shotgun (WGS) entry which is preliminary data.</text>
</comment>
<dbReference type="AlphaFoldDB" id="E6QQI0"/>
<name>E6QQI0_9ZZZZ</name>
<dbReference type="InterPro" id="IPR010290">
    <property type="entry name" value="TM_effector"/>
</dbReference>
<feature type="transmembrane region" description="Helical" evidence="7">
    <location>
        <begin position="53"/>
        <end position="72"/>
    </location>
</feature>
<dbReference type="GO" id="GO:0005886">
    <property type="term" value="C:plasma membrane"/>
    <property type="evidence" value="ECO:0007669"/>
    <property type="project" value="UniProtKB-SubCell"/>
</dbReference>
<keyword evidence="2" id="KW-0813">Transport</keyword>
<dbReference type="Gene3D" id="1.20.1250.20">
    <property type="entry name" value="MFS general substrate transporter like domains"/>
    <property type="match status" value="1"/>
</dbReference>
<evidence type="ECO:0000256" key="3">
    <source>
        <dbReference type="ARBA" id="ARBA00022475"/>
    </source>
</evidence>
<keyword evidence="3" id="KW-1003">Cell membrane</keyword>
<feature type="transmembrane region" description="Helical" evidence="7">
    <location>
        <begin position="140"/>
        <end position="161"/>
    </location>
</feature>
<reference evidence="8" key="1">
    <citation type="submission" date="2009-10" db="EMBL/GenBank/DDBJ databases">
        <title>Diversity of trophic interactions inside an arsenic-rich microbial ecosystem.</title>
        <authorList>
            <person name="Bertin P.N."/>
            <person name="Heinrich-Salmeron A."/>
            <person name="Pelletier E."/>
            <person name="Goulhen-Chollet F."/>
            <person name="Arsene-Ploetze F."/>
            <person name="Gallien S."/>
            <person name="Calteau A."/>
            <person name="Vallenet D."/>
            <person name="Casiot C."/>
            <person name="Chane-Woon-Ming B."/>
            <person name="Giloteaux L."/>
            <person name="Barakat M."/>
            <person name="Bonnefoy V."/>
            <person name="Bruneel O."/>
            <person name="Chandler M."/>
            <person name="Cleiss J."/>
            <person name="Duran R."/>
            <person name="Elbaz-Poulichet F."/>
            <person name="Fonknechten N."/>
            <person name="Lauga B."/>
            <person name="Mornico D."/>
            <person name="Ortet P."/>
            <person name="Schaeffer C."/>
            <person name="Siguier P."/>
            <person name="Alexander Thil Smith A."/>
            <person name="Van Dorsselaer A."/>
            <person name="Weissenbach J."/>
            <person name="Medigue C."/>
            <person name="Le Paslier D."/>
        </authorList>
    </citation>
    <scope>NUCLEOTIDE SEQUENCE</scope>
</reference>
<sequence length="184" mass="19851">MSAQVKGAFRSLSGFNYRVWVAGALVSNVGTWMQRIAQDWLVLTQLTHHNATAVGVIMSLQFGPQLLFLPVTGFVADHFDRRKLLFATQAAMGVLALGLGVLTIEGWVGSRTPSVRAGHLASLPLRGLRQFSSAFGTSSGTVICAYVLGLGTSVSLLMPILSPWRRNPGGMSSGRKLSDQRYFI</sequence>
<proteinExistence type="predicted"/>
<evidence type="ECO:0000256" key="2">
    <source>
        <dbReference type="ARBA" id="ARBA00022448"/>
    </source>
</evidence>
<protein>
    <submittedName>
        <fullName evidence="8">Major facilitator superfamily MFS_1</fullName>
    </submittedName>
</protein>
<organism evidence="8">
    <name type="scientific">mine drainage metagenome</name>
    <dbReference type="NCBI Taxonomy" id="410659"/>
    <lineage>
        <taxon>unclassified sequences</taxon>
        <taxon>metagenomes</taxon>
        <taxon>ecological metagenomes</taxon>
    </lineage>
</organism>
<comment type="subcellular location">
    <subcellularLocation>
        <location evidence="1">Cell membrane</location>
        <topology evidence="1">Multi-pass membrane protein</topology>
    </subcellularLocation>
</comment>
<evidence type="ECO:0000256" key="6">
    <source>
        <dbReference type="ARBA" id="ARBA00023136"/>
    </source>
</evidence>
<feature type="transmembrane region" description="Helical" evidence="7">
    <location>
        <begin position="84"/>
        <end position="104"/>
    </location>
</feature>
<dbReference type="EMBL" id="CABR01000033">
    <property type="protein sequence ID" value="CBI09501.1"/>
    <property type="molecule type" value="Genomic_DNA"/>
</dbReference>
<evidence type="ECO:0000313" key="8">
    <source>
        <dbReference type="EMBL" id="CBI09501.1"/>
    </source>
</evidence>
<keyword evidence="4 7" id="KW-0812">Transmembrane</keyword>
<dbReference type="PANTHER" id="PTHR23513">
    <property type="entry name" value="INTEGRAL MEMBRANE EFFLUX PROTEIN-RELATED"/>
    <property type="match status" value="1"/>
</dbReference>
<evidence type="ECO:0000256" key="1">
    <source>
        <dbReference type="ARBA" id="ARBA00004651"/>
    </source>
</evidence>
<evidence type="ECO:0000256" key="4">
    <source>
        <dbReference type="ARBA" id="ARBA00022692"/>
    </source>
</evidence>
<dbReference type="InterPro" id="IPR036259">
    <property type="entry name" value="MFS_trans_sf"/>
</dbReference>
<keyword evidence="6 7" id="KW-0472">Membrane</keyword>
<gene>
    <name evidence="8" type="ORF">CARN7_0230</name>
</gene>
<keyword evidence="5 7" id="KW-1133">Transmembrane helix</keyword>
<dbReference type="SUPFAM" id="SSF103473">
    <property type="entry name" value="MFS general substrate transporter"/>
    <property type="match status" value="1"/>
</dbReference>
<evidence type="ECO:0000256" key="7">
    <source>
        <dbReference type="SAM" id="Phobius"/>
    </source>
</evidence>